<name>A0A7V5M0L3_UNCAE</name>
<dbReference type="InterPro" id="IPR047657">
    <property type="entry name" value="PmbA"/>
</dbReference>
<dbReference type="InterPro" id="IPR036059">
    <property type="entry name" value="TldD/PmbA_sf"/>
</dbReference>
<accession>A0A7V5M0L3</accession>
<feature type="domain" description="Metalloprotease TldD/E C-terminal" evidence="3">
    <location>
        <begin position="213"/>
        <end position="430"/>
    </location>
</feature>
<dbReference type="AlphaFoldDB" id="A0A7V5M0L3"/>
<sequence>MKKILEKALCEAEEAEVYREEFQNTTVSFQSNRLKSLDNSFGEGIGLRVIKNGKIGFSSITNKEDADFLVKSAISSSSIGENAFFKFPPSSSKIPKVKCFDPDILSLPVEKMIDEGERTIKAILKEFPHLQCEAEIDKTIVKISILNSAGLSFSYEKTFYSFFIYAFQAQEGDFLGVGEENSSCKYHDWSEILVQKIVDKIKLSQKRATIEKGVYPVIFTSKAMPAIFSPLKRGINGKFVHKKVSPLFLKLNQKIVSPDLTIVDDATFPYARASSPVDGEGVPSRKTFIIKNGVLKNFIYDLQTAGLMKTKTTANAARDYDSLPSPSTTNFIISPGEFSLEEMIKDIKEGLIVDQVIGAGQSNVLMGEFSVNLDLGFKVENGKIKGRIKDVMATGNVYELLSNIRGIGKEAIFVGSNYTPPFYFAKINIAA</sequence>
<dbReference type="Pfam" id="PF01523">
    <property type="entry name" value="PmbA_TldD_1st"/>
    <property type="match status" value="1"/>
</dbReference>
<feature type="domain" description="Metalloprotease TldD/E N-terminal" evidence="2">
    <location>
        <begin position="15"/>
        <end position="76"/>
    </location>
</feature>
<dbReference type="Gene3D" id="3.30.2290.10">
    <property type="entry name" value="PmbA/TldD superfamily"/>
    <property type="match status" value="1"/>
</dbReference>
<gene>
    <name evidence="4" type="ORF">ENL39_05190</name>
</gene>
<reference evidence="4" key="1">
    <citation type="journal article" date="2020" name="mSystems">
        <title>Genome- and Community-Level Interaction Insights into Carbon Utilization and Element Cycling Functions of Hydrothermarchaeota in Hydrothermal Sediment.</title>
        <authorList>
            <person name="Zhou Z."/>
            <person name="Liu Y."/>
            <person name="Xu W."/>
            <person name="Pan J."/>
            <person name="Luo Z.H."/>
            <person name="Li M."/>
        </authorList>
    </citation>
    <scope>NUCLEOTIDE SEQUENCE [LARGE SCALE GENOMIC DNA]</scope>
    <source>
        <strain evidence="4">HyVt-92</strain>
    </source>
</reference>
<comment type="similarity">
    <text evidence="1">Belongs to the peptidase U62 family.</text>
</comment>
<proteinExistence type="inferred from homology"/>
<dbReference type="PANTHER" id="PTHR43421">
    <property type="entry name" value="METALLOPROTEASE PMBA"/>
    <property type="match status" value="1"/>
</dbReference>
<comment type="caution">
    <text evidence="4">The sequence shown here is derived from an EMBL/GenBank/DDBJ whole genome shotgun (WGS) entry which is preliminary data.</text>
</comment>
<dbReference type="InterPro" id="IPR002510">
    <property type="entry name" value="Metalloprtase-TldD/E_N"/>
</dbReference>
<dbReference type="GO" id="GO:0005829">
    <property type="term" value="C:cytosol"/>
    <property type="evidence" value="ECO:0007669"/>
    <property type="project" value="TreeGrafter"/>
</dbReference>
<dbReference type="GO" id="GO:0008237">
    <property type="term" value="F:metallopeptidase activity"/>
    <property type="evidence" value="ECO:0007669"/>
    <property type="project" value="InterPro"/>
</dbReference>
<evidence type="ECO:0000259" key="3">
    <source>
        <dbReference type="Pfam" id="PF19289"/>
    </source>
</evidence>
<dbReference type="InterPro" id="IPR035068">
    <property type="entry name" value="TldD/PmbA_N"/>
</dbReference>
<dbReference type="EMBL" id="DRTT01000143">
    <property type="protein sequence ID" value="HHF98864.1"/>
    <property type="molecule type" value="Genomic_DNA"/>
</dbReference>
<dbReference type="Proteomes" id="UP000886070">
    <property type="component" value="Unassembled WGS sequence"/>
</dbReference>
<dbReference type="GO" id="GO:0006508">
    <property type="term" value="P:proteolysis"/>
    <property type="evidence" value="ECO:0007669"/>
    <property type="project" value="InterPro"/>
</dbReference>
<dbReference type="InterPro" id="IPR045569">
    <property type="entry name" value="Metalloprtase-TldD/E_C"/>
</dbReference>
<evidence type="ECO:0000259" key="2">
    <source>
        <dbReference type="Pfam" id="PF01523"/>
    </source>
</evidence>
<evidence type="ECO:0000313" key="4">
    <source>
        <dbReference type="EMBL" id="HHF98864.1"/>
    </source>
</evidence>
<dbReference type="Pfam" id="PF19289">
    <property type="entry name" value="PmbA_TldD_3rd"/>
    <property type="match status" value="1"/>
</dbReference>
<protein>
    <submittedName>
        <fullName evidence="4">TldD/PmbA family protein</fullName>
    </submittedName>
</protein>
<organism evidence="4">
    <name type="scientific">Aerophobetes bacterium</name>
    <dbReference type="NCBI Taxonomy" id="2030807"/>
    <lineage>
        <taxon>Bacteria</taxon>
        <taxon>Candidatus Aerophobota</taxon>
    </lineage>
</organism>
<dbReference type="PANTHER" id="PTHR43421:SF1">
    <property type="entry name" value="METALLOPROTEASE PMBA"/>
    <property type="match status" value="1"/>
</dbReference>
<evidence type="ECO:0000256" key="1">
    <source>
        <dbReference type="ARBA" id="ARBA00005836"/>
    </source>
</evidence>
<dbReference type="SUPFAM" id="SSF111283">
    <property type="entry name" value="Putative modulator of DNA gyrase, PmbA/TldD"/>
    <property type="match status" value="1"/>
</dbReference>